<dbReference type="KEGG" id="psti:SOO65_19980"/>
<evidence type="ECO:0000313" key="1">
    <source>
        <dbReference type="EMBL" id="WPU64978.1"/>
    </source>
</evidence>
<dbReference type="EMBL" id="CP139487">
    <property type="protein sequence ID" value="WPU64978.1"/>
    <property type="molecule type" value="Genomic_DNA"/>
</dbReference>
<name>A0AAX4HNQ5_9BACT</name>
<evidence type="ECO:0000313" key="2">
    <source>
        <dbReference type="Proteomes" id="UP001324634"/>
    </source>
</evidence>
<reference evidence="1 2" key="1">
    <citation type="submission" date="2023-11" db="EMBL/GenBank/DDBJ databases">
        <title>Peredibacter starrii A3.12.</title>
        <authorList>
            <person name="Mitchell R.J."/>
        </authorList>
    </citation>
    <scope>NUCLEOTIDE SEQUENCE [LARGE SCALE GENOMIC DNA]</scope>
    <source>
        <strain evidence="1 2">A3.12</strain>
    </source>
</reference>
<proteinExistence type="predicted"/>
<dbReference type="Proteomes" id="UP001324634">
    <property type="component" value="Chromosome"/>
</dbReference>
<organism evidence="1 2">
    <name type="scientific">Peredibacter starrii</name>
    <dbReference type="NCBI Taxonomy" id="28202"/>
    <lineage>
        <taxon>Bacteria</taxon>
        <taxon>Pseudomonadati</taxon>
        <taxon>Bdellovibrionota</taxon>
        <taxon>Bacteriovoracia</taxon>
        <taxon>Bacteriovoracales</taxon>
        <taxon>Bacteriovoracaceae</taxon>
        <taxon>Peredibacter</taxon>
    </lineage>
</organism>
<gene>
    <name evidence="1" type="ORF">SOO65_19980</name>
</gene>
<sequence length="369" mass="42922">MSFGLLKRFKDSKSGTSDKVSSKHYRHIIIGQDLGAVLKLIEIRKSFPDESVRLITSRPINRQNLVENYEFGVSHLRSASAVESIYRKFHDAKILPQQKDATFYKDGKFHDFGGRAKSMDLQAGEEFFINKGYKLELASLFSAEDWENLDQTLKDHSEIRMFEAIEKMAPDELVDKKEWHLSFKDFSTLTTEFLYVSMSPKKFLNLLHNKEQLTAELIDVCSSVKVQAAISVTWKLNKEVYPEEKTLFIPQSMTHEWGHFLVEFDSYNYQNKEQLCHVLFLIHEEEPQSEDLAGKIKLMKRVLDRVFPDIEKHISKEYIRFDEEMFISDVKDAAIEQMGFDFPTLRLLGQASPMSANHTQEKFLSRVLL</sequence>
<dbReference type="RefSeq" id="WP_321394808.1">
    <property type="nucleotide sequence ID" value="NZ_CP139487.1"/>
</dbReference>
<dbReference type="AlphaFoldDB" id="A0AAX4HNQ5"/>
<accession>A0AAX4HNQ5</accession>
<protein>
    <submittedName>
        <fullName evidence="1">Uncharacterized protein</fullName>
    </submittedName>
</protein>
<keyword evidence="2" id="KW-1185">Reference proteome</keyword>